<sequence length="133" mass="13994">MVATALLVLGAGPALAEVCDKERPNWSPADGPASGLSETFHVFTTAPGLVLIALVTAALYFKRPSLWTPTALVAGLLALLTWAGAKLDPTGFYQMARSEGCVADPTLPIIILAAISIIAIIQSLRPARREKEL</sequence>
<keyword evidence="1" id="KW-1133">Transmembrane helix</keyword>
<keyword evidence="1" id="KW-0812">Transmembrane</keyword>
<keyword evidence="3" id="KW-1185">Reference proteome</keyword>
<keyword evidence="1" id="KW-0472">Membrane</keyword>
<dbReference type="OrthoDB" id="8419758at2"/>
<reference evidence="2 3" key="1">
    <citation type="submission" date="2018-05" db="EMBL/GenBank/DDBJ databases">
        <title>Oceanovita maritima gen. nov., sp. nov., a marine bacterium in the family Rhodobacteraceae isolated from surface seawater of Lundu port Xiamen, China.</title>
        <authorList>
            <person name="Hetharua B.H."/>
            <person name="Min D."/>
            <person name="Liao H."/>
            <person name="Tian Y."/>
        </authorList>
    </citation>
    <scope>NUCLEOTIDE SEQUENCE [LARGE SCALE GENOMIC DNA]</scope>
    <source>
        <strain evidence="2 3">FSX-11</strain>
    </source>
</reference>
<comment type="caution">
    <text evidence="2">The sequence shown here is derived from an EMBL/GenBank/DDBJ whole genome shotgun (WGS) entry which is preliminary data.</text>
</comment>
<name>A0A2V4NPM8_9RHOB</name>
<accession>A0A2V4NPM8</accession>
<dbReference type="Proteomes" id="UP000248012">
    <property type="component" value="Unassembled WGS sequence"/>
</dbReference>
<proteinExistence type="predicted"/>
<evidence type="ECO:0000256" key="1">
    <source>
        <dbReference type="SAM" id="Phobius"/>
    </source>
</evidence>
<dbReference type="EMBL" id="QFVT01000012">
    <property type="protein sequence ID" value="PYC46556.1"/>
    <property type="molecule type" value="Genomic_DNA"/>
</dbReference>
<feature type="transmembrane region" description="Helical" evidence="1">
    <location>
        <begin position="40"/>
        <end position="61"/>
    </location>
</feature>
<feature type="transmembrane region" description="Helical" evidence="1">
    <location>
        <begin position="105"/>
        <end position="124"/>
    </location>
</feature>
<gene>
    <name evidence="2" type="ORF">DI396_14715</name>
</gene>
<organism evidence="2 3">
    <name type="scientific">Litorivita pollutaquae</name>
    <dbReference type="NCBI Taxonomy" id="2200892"/>
    <lineage>
        <taxon>Bacteria</taxon>
        <taxon>Pseudomonadati</taxon>
        <taxon>Pseudomonadota</taxon>
        <taxon>Alphaproteobacteria</taxon>
        <taxon>Rhodobacterales</taxon>
        <taxon>Paracoccaceae</taxon>
        <taxon>Litorivita</taxon>
    </lineage>
</organism>
<feature type="transmembrane region" description="Helical" evidence="1">
    <location>
        <begin position="66"/>
        <end position="85"/>
    </location>
</feature>
<evidence type="ECO:0000313" key="3">
    <source>
        <dbReference type="Proteomes" id="UP000248012"/>
    </source>
</evidence>
<evidence type="ECO:0000313" key="2">
    <source>
        <dbReference type="EMBL" id="PYC46556.1"/>
    </source>
</evidence>
<protein>
    <submittedName>
        <fullName evidence="2">Uncharacterized protein</fullName>
    </submittedName>
</protein>
<dbReference type="AlphaFoldDB" id="A0A2V4NPM8"/>